<organism evidence="3">
    <name type="scientific">Blastocystis hominis</name>
    <dbReference type="NCBI Taxonomy" id="12968"/>
    <lineage>
        <taxon>Eukaryota</taxon>
        <taxon>Sar</taxon>
        <taxon>Stramenopiles</taxon>
        <taxon>Bigyra</taxon>
        <taxon>Opalozoa</taxon>
        <taxon>Opalinata</taxon>
        <taxon>Blastocystidae</taxon>
        <taxon>Blastocystis</taxon>
    </lineage>
</organism>
<dbReference type="InParanoid" id="D8M384"/>
<feature type="region of interest" description="Disordered" evidence="1">
    <location>
        <begin position="36"/>
        <end position="56"/>
    </location>
</feature>
<keyword evidence="2" id="KW-0732">Signal</keyword>
<proteinExistence type="predicted"/>
<evidence type="ECO:0008006" key="5">
    <source>
        <dbReference type="Google" id="ProtNLM"/>
    </source>
</evidence>
<accession>D8M384</accession>
<dbReference type="RefSeq" id="XP_012896405.1">
    <property type="nucleotide sequence ID" value="XM_013040951.1"/>
</dbReference>
<evidence type="ECO:0000256" key="2">
    <source>
        <dbReference type="SAM" id="SignalP"/>
    </source>
</evidence>
<dbReference type="AlphaFoldDB" id="D8M384"/>
<dbReference type="Proteomes" id="UP000008312">
    <property type="component" value="Unassembled WGS sequence"/>
</dbReference>
<keyword evidence="4" id="KW-1185">Reference proteome</keyword>
<evidence type="ECO:0000256" key="1">
    <source>
        <dbReference type="SAM" id="MobiDB-lite"/>
    </source>
</evidence>
<evidence type="ECO:0000313" key="4">
    <source>
        <dbReference type="Proteomes" id="UP000008312"/>
    </source>
</evidence>
<feature type="chain" id="PRO_5003117724" description="U1-type domain-containing protein" evidence="2">
    <location>
        <begin position="23"/>
        <end position="205"/>
    </location>
</feature>
<dbReference type="EMBL" id="FN668650">
    <property type="protein sequence ID" value="CBK22357.2"/>
    <property type="molecule type" value="Genomic_DNA"/>
</dbReference>
<sequence>MAHFLSESLSIIALSLVLNTIAESILNMETTESLKQKDSSFPNLSETDSEEEERKAKEEMEKINKELTSLSKEEQKRIKNLECEASRYLWYPDHESMNNIRCRCCPKCCFKTISNALEHLKTKKHRRLARRYVIDHCTDKKKIEERRNSNYERLQRWIEKKKLRRSAKRKEKLKNLTPEQIALRKEKFQQKKARRMERKKAAESK</sequence>
<gene>
    <name evidence="3" type="ORF">GSBLH_T00002485001</name>
</gene>
<name>D8M384_BLAHO</name>
<feature type="region of interest" description="Disordered" evidence="1">
    <location>
        <begin position="165"/>
        <end position="205"/>
    </location>
</feature>
<reference evidence="3" key="1">
    <citation type="submission" date="2010-02" db="EMBL/GenBank/DDBJ databases">
        <title>Sequencing and annotation of the Blastocystis hominis genome.</title>
        <authorList>
            <person name="Wincker P."/>
        </authorList>
    </citation>
    <scope>NUCLEOTIDE SEQUENCE</scope>
    <source>
        <strain evidence="3">Singapore isolate B</strain>
    </source>
</reference>
<evidence type="ECO:0000313" key="3">
    <source>
        <dbReference type="EMBL" id="CBK22357.2"/>
    </source>
</evidence>
<dbReference type="OrthoDB" id="10529461at2759"/>
<protein>
    <recommendedName>
        <fullName evidence="5">U1-type domain-containing protein</fullName>
    </recommendedName>
</protein>
<feature type="signal peptide" evidence="2">
    <location>
        <begin position="1"/>
        <end position="22"/>
    </location>
</feature>
<dbReference type="GeneID" id="24919648"/>